<keyword evidence="2" id="KW-1185">Reference proteome</keyword>
<reference evidence="1 2" key="1">
    <citation type="journal article" date="2022" name="Nat. Plants">
        <title>Genomes of leafy and leafless Platanthera orchids illuminate the evolution of mycoheterotrophy.</title>
        <authorList>
            <person name="Li M.H."/>
            <person name="Liu K.W."/>
            <person name="Li Z."/>
            <person name="Lu H.C."/>
            <person name="Ye Q.L."/>
            <person name="Zhang D."/>
            <person name="Wang J.Y."/>
            <person name="Li Y.F."/>
            <person name="Zhong Z.M."/>
            <person name="Liu X."/>
            <person name="Yu X."/>
            <person name="Liu D.K."/>
            <person name="Tu X.D."/>
            <person name="Liu B."/>
            <person name="Hao Y."/>
            <person name="Liao X.Y."/>
            <person name="Jiang Y.T."/>
            <person name="Sun W.H."/>
            <person name="Chen J."/>
            <person name="Chen Y.Q."/>
            <person name="Ai Y."/>
            <person name="Zhai J.W."/>
            <person name="Wu S.S."/>
            <person name="Zhou Z."/>
            <person name="Hsiao Y.Y."/>
            <person name="Wu W.L."/>
            <person name="Chen Y.Y."/>
            <person name="Lin Y.F."/>
            <person name="Hsu J.L."/>
            <person name="Li C.Y."/>
            <person name="Wang Z.W."/>
            <person name="Zhao X."/>
            <person name="Zhong W.Y."/>
            <person name="Ma X.K."/>
            <person name="Ma L."/>
            <person name="Huang J."/>
            <person name="Chen G.Z."/>
            <person name="Huang M.Z."/>
            <person name="Huang L."/>
            <person name="Peng D.H."/>
            <person name="Luo Y.B."/>
            <person name="Zou S.Q."/>
            <person name="Chen S.P."/>
            <person name="Lan S."/>
            <person name="Tsai W.C."/>
            <person name="Van de Peer Y."/>
            <person name="Liu Z.J."/>
        </authorList>
    </citation>
    <scope>NUCLEOTIDE SEQUENCE [LARGE SCALE GENOMIC DNA]</scope>
    <source>
        <strain evidence="1">Lor287</strain>
    </source>
</reference>
<evidence type="ECO:0000313" key="1">
    <source>
        <dbReference type="EMBL" id="KAK8951065.1"/>
    </source>
</evidence>
<name>A0AAP0BWM5_9ASPA</name>
<accession>A0AAP0BWM5</accession>
<evidence type="ECO:0000313" key="2">
    <source>
        <dbReference type="Proteomes" id="UP001418222"/>
    </source>
</evidence>
<dbReference type="EMBL" id="JBBWWQ010000003">
    <property type="protein sequence ID" value="KAK8951065.1"/>
    <property type="molecule type" value="Genomic_DNA"/>
</dbReference>
<comment type="caution">
    <text evidence="1">The sequence shown here is derived from an EMBL/GenBank/DDBJ whole genome shotgun (WGS) entry which is preliminary data.</text>
</comment>
<organism evidence="1 2">
    <name type="scientific">Platanthera zijinensis</name>
    <dbReference type="NCBI Taxonomy" id="2320716"/>
    <lineage>
        <taxon>Eukaryota</taxon>
        <taxon>Viridiplantae</taxon>
        <taxon>Streptophyta</taxon>
        <taxon>Embryophyta</taxon>
        <taxon>Tracheophyta</taxon>
        <taxon>Spermatophyta</taxon>
        <taxon>Magnoliopsida</taxon>
        <taxon>Liliopsida</taxon>
        <taxon>Asparagales</taxon>
        <taxon>Orchidaceae</taxon>
        <taxon>Orchidoideae</taxon>
        <taxon>Orchideae</taxon>
        <taxon>Orchidinae</taxon>
        <taxon>Platanthera</taxon>
    </lineage>
</organism>
<dbReference type="InterPro" id="IPR007750">
    <property type="entry name" value="DUF674"/>
</dbReference>
<dbReference type="Proteomes" id="UP001418222">
    <property type="component" value="Unassembled WGS sequence"/>
</dbReference>
<protein>
    <submittedName>
        <fullName evidence="1">Uncharacterized protein</fullName>
    </submittedName>
</protein>
<proteinExistence type="predicted"/>
<dbReference type="AlphaFoldDB" id="A0AAP0BWM5"/>
<sequence length="142" mass="15776">MVTPEKALGCIEKVYESVENMKEIYLIANIDKTILLHPKFYPLTSAFSLLHSLAVSAPPPEKNHICIYCHYIVKCTSGAKKEEGFMKGKTKSFVKGVSTYIITDNLEVMPKTAVSILFLIKSLGVKDSPLKEEVVVIGKEQV</sequence>
<dbReference type="Pfam" id="PF05056">
    <property type="entry name" value="DUF674"/>
    <property type="match status" value="1"/>
</dbReference>
<gene>
    <name evidence="1" type="ORF">KSP39_PZI003781</name>
</gene>
<dbReference type="PANTHER" id="PTHR33103">
    <property type="entry name" value="OS01G0153900 PROTEIN"/>
    <property type="match status" value="1"/>
</dbReference>